<dbReference type="PROSITE" id="PS51257">
    <property type="entry name" value="PROKAR_LIPOPROTEIN"/>
    <property type="match status" value="1"/>
</dbReference>
<evidence type="ECO:0000313" key="3">
    <source>
        <dbReference type="Proteomes" id="UP000198822"/>
    </source>
</evidence>
<protein>
    <submittedName>
        <fullName evidence="2">Uncharacterized protein</fullName>
    </submittedName>
</protein>
<feature type="transmembrane region" description="Helical" evidence="1">
    <location>
        <begin position="53"/>
        <end position="75"/>
    </location>
</feature>
<name>A0A1G8BM95_9MICO</name>
<organism evidence="2 3">
    <name type="scientific">Agrococcus jejuensis</name>
    <dbReference type="NCBI Taxonomy" id="399736"/>
    <lineage>
        <taxon>Bacteria</taxon>
        <taxon>Bacillati</taxon>
        <taxon>Actinomycetota</taxon>
        <taxon>Actinomycetes</taxon>
        <taxon>Micrococcales</taxon>
        <taxon>Microbacteriaceae</taxon>
        <taxon>Agrococcus</taxon>
    </lineage>
</organism>
<accession>A0A1G8BM95</accession>
<dbReference type="Proteomes" id="UP000198822">
    <property type="component" value="Chromosome I"/>
</dbReference>
<dbReference type="EMBL" id="LT629695">
    <property type="protein sequence ID" value="SDH34218.1"/>
    <property type="molecule type" value="Genomic_DNA"/>
</dbReference>
<gene>
    <name evidence="2" type="ORF">SAMN04489720_0990</name>
</gene>
<proteinExistence type="predicted"/>
<keyword evidence="1" id="KW-0812">Transmembrane</keyword>
<evidence type="ECO:0000313" key="2">
    <source>
        <dbReference type="EMBL" id="SDH34218.1"/>
    </source>
</evidence>
<keyword evidence="1" id="KW-1133">Transmembrane helix</keyword>
<reference evidence="3" key="1">
    <citation type="submission" date="2016-10" db="EMBL/GenBank/DDBJ databases">
        <authorList>
            <person name="Varghese N."/>
            <person name="Submissions S."/>
        </authorList>
    </citation>
    <scope>NUCLEOTIDE SEQUENCE [LARGE SCALE GENOMIC DNA]</scope>
    <source>
        <strain evidence="3">DSM 22002</strain>
    </source>
</reference>
<feature type="transmembrane region" description="Helical" evidence="1">
    <location>
        <begin position="82"/>
        <end position="101"/>
    </location>
</feature>
<dbReference type="AlphaFoldDB" id="A0A1G8BM95"/>
<feature type="transmembrane region" description="Helical" evidence="1">
    <location>
        <begin position="113"/>
        <end position="132"/>
    </location>
</feature>
<dbReference type="STRING" id="399736.SAMN04489720_0990"/>
<keyword evidence="3" id="KW-1185">Reference proteome</keyword>
<keyword evidence="1" id="KW-0472">Membrane</keyword>
<sequence>MSARGPFGIRVPQSRTLLRGLAVAVAAASCLVALLMASSGAIGDASSPTTRILVAGSVLVTSALGAVGGLVLAVVGPWRARATTAIAFALAGVAGAVGYGVDLAGGPLAPTALTVVVAVALVVHLLAAPALADDEP</sequence>
<evidence type="ECO:0000256" key="1">
    <source>
        <dbReference type="SAM" id="Phobius"/>
    </source>
</evidence>